<dbReference type="CDD" id="cd00054">
    <property type="entry name" value="EGF_CA"/>
    <property type="match status" value="1"/>
</dbReference>
<feature type="non-terminal residue" evidence="5">
    <location>
        <position position="1"/>
    </location>
</feature>
<organism evidence="5 6">
    <name type="scientific">Porites lobata</name>
    <dbReference type="NCBI Taxonomy" id="104759"/>
    <lineage>
        <taxon>Eukaryota</taxon>
        <taxon>Metazoa</taxon>
        <taxon>Cnidaria</taxon>
        <taxon>Anthozoa</taxon>
        <taxon>Hexacorallia</taxon>
        <taxon>Scleractinia</taxon>
        <taxon>Fungiina</taxon>
        <taxon>Poritidae</taxon>
        <taxon>Porites</taxon>
    </lineage>
</organism>
<dbReference type="SUPFAM" id="SSF57196">
    <property type="entry name" value="EGF/Laminin"/>
    <property type="match status" value="1"/>
</dbReference>
<dbReference type="Proteomes" id="UP001159405">
    <property type="component" value="Unassembled WGS sequence"/>
</dbReference>
<dbReference type="InterPro" id="IPR000742">
    <property type="entry name" value="EGF"/>
</dbReference>
<reference evidence="5 6" key="1">
    <citation type="submission" date="2022-05" db="EMBL/GenBank/DDBJ databases">
        <authorList>
            <consortium name="Genoscope - CEA"/>
            <person name="William W."/>
        </authorList>
    </citation>
    <scope>NUCLEOTIDE SEQUENCE [LARGE SCALE GENOMIC DNA]</scope>
</reference>
<protein>
    <recommendedName>
        <fullName evidence="4">EGF-like domain-containing protein</fullName>
    </recommendedName>
</protein>
<evidence type="ECO:0000313" key="6">
    <source>
        <dbReference type="Proteomes" id="UP001159405"/>
    </source>
</evidence>
<keyword evidence="2" id="KW-1015">Disulfide bond</keyword>
<dbReference type="InterPro" id="IPR001881">
    <property type="entry name" value="EGF-like_Ca-bd_dom"/>
</dbReference>
<evidence type="ECO:0000256" key="2">
    <source>
        <dbReference type="ARBA" id="ARBA00023157"/>
    </source>
</evidence>
<comment type="caution">
    <text evidence="5">The sequence shown here is derived from an EMBL/GenBank/DDBJ whole genome shotgun (WGS) entry which is preliminary data.</text>
</comment>
<dbReference type="Gene3D" id="2.10.25.10">
    <property type="entry name" value="Laminin"/>
    <property type="match status" value="1"/>
</dbReference>
<accession>A0ABN8RJA3</accession>
<evidence type="ECO:0000256" key="1">
    <source>
        <dbReference type="ARBA" id="ARBA00022536"/>
    </source>
</evidence>
<dbReference type="EMBL" id="CALNXK010000254">
    <property type="protein sequence ID" value="CAH3179326.1"/>
    <property type="molecule type" value="Genomic_DNA"/>
</dbReference>
<feature type="domain" description="EGF-like" evidence="4">
    <location>
        <begin position="2"/>
        <end position="37"/>
    </location>
</feature>
<evidence type="ECO:0000259" key="4">
    <source>
        <dbReference type="PROSITE" id="PS50026"/>
    </source>
</evidence>
<keyword evidence="1 3" id="KW-0245">EGF-like domain</keyword>
<dbReference type="InterPro" id="IPR049883">
    <property type="entry name" value="NOTCH1_EGF-like"/>
</dbReference>
<gene>
    <name evidence="5" type="ORF">PLOB_00021793</name>
</gene>
<sequence>SDTNECTDYSPSCHVNAVCQNTVGSHTCSCKDGKQCHGKNNINECTTNSHSCDVNDCTSLK</sequence>
<dbReference type="PROSITE" id="PS50026">
    <property type="entry name" value="EGF_3"/>
    <property type="match status" value="1"/>
</dbReference>
<dbReference type="Pfam" id="PF07645">
    <property type="entry name" value="EGF_CA"/>
    <property type="match status" value="1"/>
</dbReference>
<evidence type="ECO:0000256" key="3">
    <source>
        <dbReference type="PROSITE-ProRule" id="PRU00076"/>
    </source>
</evidence>
<comment type="caution">
    <text evidence="3">Lacks conserved residue(s) required for the propagation of feature annotation.</text>
</comment>
<evidence type="ECO:0000313" key="5">
    <source>
        <dbReference type="EMBL" id="CAH3179326.1"/>
    </source>
</evidence>
<name>A0ABN8RJA3_9CNID</name>
<proteinExistence type="predicted"/>
<keyword evidence="6" id="KW-1185">Reference proteome</keyword>
<dbReference type="SMART" id="SM00179">
    <property type="entry name" value="EGF_CA"/>
    <property type="match status" value="1"/>
</dbReference>